<comment type="caution">
    <text evidence="7">The sequence shown here is derived from an EMBL/GenBank/DDBJ whole genome shotgun (WGS) entry which is preliminary data.</text>
</comment>
<evidence type="ECO:0000313" key="8">
    <source>
        <dbReference type="Proteomes" id="UP001499930"/>
    </source>
</evidence>
<evidence type="ECO:0000256" key="4">
    <source>
        <dbReference type="ARBA" id="ARBA00023194"/>
    </source>
</evidence>
<dbReference type="RefSeq" id="WP_344898334.1">
    <property type="nucleotide sequence ID" value="NZ_BAAAWD010000012.1"/>
</dbReference>
<feature type="region of interest" description="Disordered" evidence="5">
    <location>
        <begin position="336"/>
        <end position="357"/>
    </location>
</feature>
<keyword evidence="2" id="KW-0560">Oxidoreductase</keyword>
<dbReference type="GO" id="GO:0051213">
    <property type="term" value="F:dioxygenase activity"/>
    <property type="evidence" value="ECO:0007669"/>
    <property type="project" value="UniProtKB-KW"/>
</dbReference>
<dbReference type="SUPFAM" id="SSF51197">
    <property type="entry name" value="Clavaminate synthase-like"/>
    <property type="match status" value="1"/>
</dbReference>
<dbReference type="InterPro" id="IPR003819">
    <property type="entry name" value="TauD/TfdA-like"/>
</dbReference>
<dbReference type="PANTHER" id="PTHR10696:SF56">
    <property type="entry name" value="TAUD_TFDA-LIKE DOMAIN-CONTAINING PROTEIN"/>
    <property type="match status" value="1"/>
</dbReference>
<name>A0ABP6KL21_9ACTN</name>
<gene>
    <name evidence="7" type="ORF">GCM10017559_44090</name>
</gene>
<proteinExistence type="predicted"/>
<accession>A0ABP6KL21</accession>
<organism evidence="7 8">
    <name type="scientific">Streptosporangium longisporum</name>
    <dbReference type="NCBI Taxonomy" id="46187"/>
    <lineage>
        <taxon>Bacteria</taxon>
        <taxon>Bacillati</taxon>
        <taxon>Actinomycetota</taxon>
        <taxon>Actinomycetes</taxon>
        <taxon>Streptosporangiales</taxon>
        <taxon>Streptosporangiaceae</taxon>
        <taxon>Streptosporangium</taxon>
    </lineage>
</organism>
<evidence type="ECO:0000256" key="3">
    <source>
        <dbReference type="ARBA" id="ARBA00023004"/>
    </source>
</evidence>
<reference evidence="8" key="1">
    <citation type="journal article" date="2019" name="Int. J. Syst. Evol. Microbiol.">
        <title>The Global Catalogue of Microorganisms (GCM) 10K type strain sequencing project: providing services to taxonomists for standard genome sequencing and annotation.</title>
        <authorList>
            <consortium name="The Broad Institute Genomics Platform"/>
            <consortium name="The Broad Institute Genome Sequencing Center for Infectious Disease"/>
            <person name="Wu L."/>
            <person name="Ma J."/>
        </authorList>
    </citation>
    <scope>NUCLEOTIDE SEQUENCE [LARGE SCALE GENOMIC DNA]</scope>
    <source>
        <strain evidence="8">JCM 3106</strain>
    </source>
</reference>
<keyword evidence="3" id="KW-0408">Iron</keyword>
<keyword evidence="4" id="KW-0045">Antibiotic biosynthesis</keyword>
<keyword evidence="7" id="KW-0223">Dioxygenase</keyword>
<dbReference type="PANTHER" id="PTHR10696">
    <property type="entry name" value="GAMMA-BUTYROBETAINE HYDROXYLASE-RELATED"/>
    <property type="match status" value="1"/>
</dbReference>
<dbReference type="Gene3D" id="3.60.130.10">
    <property type="entry name" value="Clavaminate synthase-like"/>
    <property type="match status" value="1"/>
</dbReference>
<comment type="cofactor">
    <cofactor evidence="1">
        <name>Fe(2+)</name>
        <dbReference type="ChEBI" id="CHEBI:29033"/>
    </cofactor>
</comment>
<dbReference type="Pfam" id="PF02668">
    <property type="entry name" value="TauD"/>
    <property type="match status" value="1"/>
</dbReference>
<dbReference type="InterPro" id="IPR042098">
    <property type="entry name" value="TauD-like_sf"/>
</dbReference>
<evidence type="ECO:0000256" key="1">
    <source>
        <dbReference type="ARBA" id="ARBA00001954"/>
    </source>
</evidence>
<evidence type="ECO:0000313" key="7">
    <source>
        <dbReference type="EMBL" id="GAA3015690.1"/>
    </source>
</evidence>
<dbReference type="InterPro" id="IPR050411">
    <property type="entry name" value="AlphaKG_dependent_hydroxylases"/>
</dbReference>
<evidence type="ECO:0000256" key="2">
    <source>
        <dbReference type="ARBA" id="ARBA00023002"/>
    </source>
</evidence>
<evidence type="ECO:0000256" key="5">
    <source>
        <dbReference type="SAM" id="MobiDB-lite"/>
    </source>
</evidence>
<protein>
    <submittedName>
        <fullName evidence="7">TauD/TfdA family dioxygenase</fullName>
    </submittedName>
</protein>
<sequence>MNTTTTIAWEIRDGRPAAADAQGSDLDRTCDWLRGNRDAIRAGLDEHGALYLRGLPVTSVEDVARVRDALVSRLAGYVEKATPRSHFGNDVYSSTDLPPSQSIRPHNENSYALSFPGMLMFCCLVAPDEGGATPVTDVRKVLSDIPRPLADRFRAHGWSLVRNYGDHISLGWRTAFGTEDKERVAAYCADNHIAHEWVGDDRLRTVQRRSATIRHPRTGEEVWFNHTVFWNEWALDEEVREVFLEDLGHDGLPFNTAYGDGEPISREDIETIDAAYRRATVRETWRPGDILIVDNILAAHARESFKGSRKIVVTMGDPVPLDACSPTVPPRAGFARSGTGAGVTAGTASGTTDAPARTRRWFGRRS</sequence>
<feature type="domain" description="TauD/TfdA-like" evidence="6">
    <location>
        <begin position="15"/>
        <end position="314"/>
    </location>
</feature>
<evidence type="ECO:0000259" key="6">
    <source>
        <dbReference type="Pfam" id="PF02668"/>
    </source>
</evidence>
<dbReference type="Proteomes" id="UP001499930">
    <property type="component" value="Unassembled WGS sequence"/>
</dbReference>
<dbReference type="EMBL" id="BAAAWD010000012">
    <property type="protein sequence ID" value="GAA3015690.1"/>
    <property type="molecule type" value="Genomic_DNA"/>
</dbReference>
<keyword evidence="8" id="KW-1185">Reference proteome</keyword>
<feature type="compositionally biased region" description="Low complexity" evidence="5">
    <location>
        <begin position="342"/>
        <end position="355"/>
    </location>
</feature>